<evidence type="ECO:0000313" key="2">
    <source>
        <dbReference type="EMBL" id="KIY97541.1"/>
    </source>
</evidence>
<evidence type="ECO:0000256" key="1">
    <source>
        <dbReference type="SAM" id="MobiDB-lite"/>
    </source>
</evidence>
<dbReference type="RefSeq" id="XP_013896561.1">
    <property type="nucleotide sequence ID" value="XM_014041107.1"/>
</dbReference>
<evidence type="ECO:0000313" key="3">
    <source>
        <dbReference type="Proteomes" id="UP000054498"/>
    </source>
</evidence>
<dbReference type="Proteomes" id="UP000054498">
    <property type="component" value="Unassembled WGS sequence"/>
</dbReference>
<feature type="non-terminal residue" evidence="2">
    <location>
        <position position="1"/>
    </location>
</feature>
<dbReference type="KEGG" id="mng:MNEG_10418"/>
<dbReference type="AlphaFoldDB" id="A0A0D2M938"/>
<proteinExistence type="predicted"/>
<name>A0A0D2M938_9CHLO</name>
<reference evidence="2 3" key="1">
    <citation type="journal article" date="2013" name="BMC Genomics">
        <title>Reconstruction of the lipid metabolism for the microalga Monoraphidium neglectum from its genome sequence reveals characteristics suitable for biofuel production.</title>
        <authorList>
            <person name="Bogen C."/>
            <person name="Al-Dilaimi A."/>
            <person name="Albersmeier A."/>
            <person name="Wichmann J."/>
            <person name="Grundmann M."/>
            <person name="Rupp O."/>
            <person name="Lauersen K.J."/>
            <person name="Blifernez-Klassen O."/>
            <person name="Kalinowski J."/>
            <person name="Goesmann A."/>
            <person name="Mussgnug J.H."/>
            <person name="Kruse O."/>
        </authorList>
    </citation>
    <scope>NUCLEOTIDE SEQUENCE [LARGE SCALE GENOMIC DNA]</scope>
    <source>
        <strain evidence="2 3">SAG 48.87</strain>
    </source>
</reference>
<feature type="compositionally biased region" description="Low complexity" evidence="1">
    <location>
        <begin position="11"/>
        <end position="49"/>
    </location>
</feature>
<protein>
    <submittedName>
        <fullName evidence="2">Uncharacterized protein</fullName>
    </submittedName>
</protein>
<dbReference type="GeneID" id="25727578"/>
<keyword evidence="3" id="KW-1185">Reference proteome</keyword>
<sequence>VASARRLRNNPAPQQSTTPTPAAPASPASVAAASASAAGQSTPAAGPAAVGASDVARPLANPATPCLFGACACSCPSPDCPCPFTIPSSKIVRTEDLVAIPGGFAIERDKRNRDVYKQQQYELGPSADGRARRGLPYQPCVRCRDCSRFDGWCKSHCNDSCPAGGDGRAAGRADGRGGLIVDDARG</sequence>
<organism evidence="2 3">
    <name type="scientific">Monoraphidium neglectum</name>
    <dbReference type="NCBI Taxonomy" id="145388"/>
    <lineage>
        <taxon>Eukaryota</taxon>
        <taxon>Viridiplantae</taxon>
        <taxon>Chlorophyta</taxon>
        <taxon>core chlorophytes</taxon>
        <taxon>Chlorophyceae</taxon>
        <taxon>CS clade</taxon>
        <taxon>Sphaeropleales</taxon>
        <taxon>Selenastraceae</taxon>
        <taxon>Monoraphidium</taxon>
    </lineage>
</organism>
<feature type="region of interest" description="Disordered" evidence="1">
    <location>
        <begin position="1"/>
        <end position="49"/>
    </location>
</feature>
<gene>
    <name evidence="2" type="ORF">MNEG_10418</name>
</gene>
<feature type="region of interest" description="Disordered" evidence="1">
    <location>
        <begin position="165"/>
        <end position="186"/>
    </location>
</feature>
<dbReference type="EMBL" id="KK102526">
    <property type="protein sequence ID" value="KIY97541.1"/>
    <property type="molecule type" value="Genomic_DNA"/>
</dbReference>
<accession>A0A0D2M938</accession>